<dbReference type="SUPFAM" id="SSF53474">
    <property type="entry name" value="alpha/beta-Hydrolases"/>
    <property type="match status" value="1"/>
</dbReference>
<dbReference type="GO" id="GO:0016787">
    <property type="term" value="F:hydrolase activity"/>
    <property type="evidence" value="ECO:0007669"/>
    <property type="project" value="InterPro"/>
</dbReference>
<organism evidence="1">
    <name type="scientific">hydrothermal vent metagenome</name>
    <dbReference type="NCBI Taxonomy" id="652676"/>
    <lineage>
        <taxon>unclassified sequences</taxon>
        <taxon>metagenomes</taxon>
        <taxon>ecological metagenomes</taxon>
    </lineage>
</organism>
<accession>A0A3B0V2V8</accession>
<dbReference type="InterPro" id="IPR004963">
    <property type="entry name" value="PAE/NOTUM"/>
</dbReference>
<dbReference type="InterPro" id="IPR029058">
    <property type="entry name" value="AB_hydrolase_fold"/>
</dbReference>
<dbReference type="PANTHER" id="PTHR21562">
    <property type="entry name" value="NOTUM-RELATED"/>
    <property type="match status" value="1"/>
</dbReference>
<dbReference type="PANTHER" id="PTHR21562:SF83">
    <property type="entry name" value="PECTIN ACETYLESTERASE 4"/>
    <property type="match status" value="1"/>
</dbReference>
<proteinExistence type="predicted"/>
<dbReference type="Pfam" id="PF03283">
    <property type="entry name" value="PAE"/>
    <property type="match status" value="1"/>
</dbReference>
<gene>
    <name evidence="1" type="ORF">MNBD_CHLOROFLEXI01-4124</name>
</gene>
<evidence type="ECO:0008006" key="2">
    <source>
        <dbReference type="Google" id="ProtNLM"/>
    </source>
</evidence>
<dbReference type="EMBL" id="UOEU01000682">
    <property type="protein sequence ID" value="VAW37855.1"/>
    <property type="molecule type" value="Genomic_DNA"/>
</dbReference>
<protein>
    <recommendedName>
        <fullName evidence="2">Pectinacetylesterase</fullName>
    </recommendedName>
</protein>
<evidence type="ECO:0000313" key="1">
    <source>
        <dbReference type="EMBL" id="VAW37855.1"/>
    </source>
</evidence>
<name>A0A3B0V2V8_9ZZZZ</name>
<dbReference type="AlphaFoldDB" id="A0A3B0V2V8"/>
<reference evidence="1" key="1">
    <citation type="submission" date="2018-06" db="EMBL/GenBank/DDBJ databases">
        <authorList>
            <person name="Zhirakovskaya E."/>
        </authorList>
    </citation>
    <scope>NUCLEOTIDE SEQUENCE</scope>
</reference>
<sequence>MEKVQRIAGRFILLIAVLIIGLTVFFYQFVLIQPTQLHDFSQTETLVWNRVDLDNDTLCSDGSEYFILTNRGSSNNLLIHFSGGGACWDVATCSEVLSLPELLLAPPQLFYFPEIFSIWPTLLGGVHQRDNLDNPFAEWNIVYIPYCTGDLHIGNAINSYQSEMNETVTVRHNGRNNTLAALDWISLNIENPDTVLISGDSAGGFASIFWTPQIVQQYPDANLYQLSDSAFLESSRWGTTLDDTWKVDWEHNFGYPSGDDIVGNAYLRNTSLYSDQVTFLQFSSLYDDVLTSFYAAFNDIPINSDDYILDWSDRMLQSVRTIDASASNYFYYLTDFGYDETTLTTPHSAMARPEFYEIEESEVFFVDWLAKIVIDGERYSVGTVFLDQE</sequence>